<organism evidence="7 8">
    <name type="scientific">Flavimaricola marinus</name>
    <dbReference type="NCBI Taxonomy" id="1819565"/>
    <lineage>
        <taxon>Bacteria</taxon>
        <taxon>Pseudomonadati</taxon>
        <taxon>Pseudomonadota</taxon>
        <taxon>Alphaproteobacteria</taxon>
        <taxon>Rhodobacterales</taxon>
        <taxon>Paracoccaceae</taxon>
        <taxon>Flavimaricola</taxon>
    </lineage>
</organism>
<evidence type="ECO:0000256" key="5">
    <source>
        <dbReference type="ARBA" id="ARBA00023136"/>
    </source>
</evidence>
<dbReference type="InterPro" id="IPR001851">
    <property type="entry name" value="ABC_transp_permease"/>
</dbReference>
<feature type="transmembrane region" description="Helical" evidence="6">
    <location>
        <begin position="31"/>
        <end position="50"/>
    </location>
</feature>
<keyword evidence="2" id="KW-1003">Cell membrane</keyword>
<dbReference type="PANTHER" id="PTHR30482:SF10">
    <property type="entry name" value="HIGH-AFFINITY BRANCHED-CHAIN AMINO ACID TRANSPORT PROTEIN BRAE"/>
    <property type="match status" value="1"/>
</dbReference>
<dbReference type="Pfam" id="PF02653">
    <property type="entry name" value="BPD_transp_2"/>
    <property type="match status" value="1"/>
</dbReference>
<proteinExistence type="predicted"/>
<dbReference type="RefSeq" id="WP_093991902.1">
    <property type="nucleotide sequence ID" value="NZ_FXZK01000003.1"/>
</dbReference>
<evidence type="ECO:0000313" key="7">
    <source>
        <dbReference type="EMBL" id="SMY07690.1"/>
    </source>
</evidence>
<dbReference type="OrthoDB" id="9814461at2"/>
<accession>A0A238LFM3</accession>
<feature type="transmembrane region" description="Helical" evidence="6">
    <location>
        <begin position="229"/>
        <end position="249"/>
    </location>
</feature>
<reference evidence="7 8" key="1">
    <citation type="submission" date="2017-05" db="EMBL/GenBank/DDBJ databases">
        <authorList>
            <person name="Song R."/>
            <person name="Chenine A.L."/>
            <person name="Ruprecht R.M."/>
        </authorList>
    </citation>
    <scope>NUCLEOTIDE SEQUENCE [LARGE SCALE GENOMIC DNA]</scope>
    <source>
        <strain evidence="7 8">CECT 8899</strain>
    </source>
</reference>
<dbReference type="GO" id="GO:0015658">
    <property type="term" value="F:branched-chain amino acid transmembrane transporter activity"/>
    <property type="evidence" value="ECO:0007669"/>
    <property type="project" value="InterPro"/>
</dbReference>
<evidence type="ECO:0000256" key="3">
    <source>
        <dbReference type="ARBA" id="ARBA00022692"/>
    </source>
</evidence>
<feature type="transmembrane region" description="Helical" evidence="6">
    <location>
        <begin position="282"/>
        <end position="304"/>
    </location>
</feature>
<feature type="transmembrane region" description="Helical" evidence="6">
    <location>
        <begin position="255"/>
        <end position="275"/>
    </location>
</feature>
<gene>
    <name evidence="7" type="primary">livH_2</name>
    <name evidence="7" type="ORF">LOM8899_01830</name>
</gene>
<feature type="transmembrane region" description="Helical" evidence="6">
    <location>
        <begin position="114"/>
        <end position="133"/>
    </location>
</feature>
<dbReference type="GO" id="GO:0005886">
    <property type="term" value="C:plasma membrane"/>
    <property type="evidence" value="ECO:0007669"/>
    <property type="project" value="UniProtKB-SubCell"/>
</dbReference>
<keyword evidence="5 6" id="KW-0472">Membrane</keyword>
<comment type="subcellular location">
    <subcellularLocation>
        <location evidence="1">Cell membrane</location>
        <topology evidence="1">Multi-pass membrane protein</topology>
    </subcellularLocation>
</comment>
<feature type="transmembrane region" description="Helical" evidence="6">
    <location>
        <begin position="89"/>
        <end position="108"/>
    </location>
</feature>
<name>A0A238LFM3_9RHOB</name>
<dbReference type="CDD" id="cd06581">
    <property type="entry name" value="TM_PBP1_LivM_like"/>
    <property type="match status" value="1"/>
</dbReference>
<dbReference type="AlphaFoldDB" id="A0A238LFM3"/>
<evidence type="ECO:0000313" key="8">
    <source>
        <dbReference type="Proteomes" id="UP000201613"/>
    </source>
</evidence>
<dbReference type="Proteomes" id="UP000201613">
    <property type="component" value="Unassembled WGS sequence"/>
</dbReference>
<sequence>MSDAMQETGAVLEARKAYNETLRIKADQTRATWFPITIMILLIALPLLQFTGNYNYLLHMVLLTASYVALASSWNILGGFAGYISLGHNVFFCIGGYFAGMLVARYGWSGIALAPLAGLVAALFGYVIGLITLRVRGPSFIISSIALVMIARLLFDHWKFVGGANGVTLPPTELSVQWAKLPYYYAMLFIAAFTVWCSYKIKHSKFGLGLRALSKDEIKAEAAGIDTRFYKVTAFALSAFFVGMVGAVWGEYLTYIRPSIFLVILIAAYMVLMCILGGKGTIAGPVIGAILLTAFNEFFVATMGASELNILGTGVIMAVCLMFFPHGIVGSLARKGRLPRILNWD</sequence>
<keyword evidence="8" id="KW-1185">Reference proteome</keyword>
<dbReference type="PANTHER" id="PTHR30482">
    <property type="entry name" value="HIGH-AFFINITY BRANCHED-CHAIN AMINO ACID TRANSPORT SYSTEM PERMEASE"/>
    <property type="match status" value="1"/>
</dbReference>
<keyword evidence="4 6" id="KW-1133">Transmembrane helix</keyword>
<evidence type="ECO:0000256" key="4">
    <source>
        <dbReference type="ARBA" id="ARBA00022989"/>
    </source>
</evidence>
<dbReference type="EMBL" id="FXZK01000003">
    <property type="protein sequence ID" value="SMY07690.1"/>
    <property type="molecule type" value="Genomic_DNA"/>
</dbReference>
<feature type="transmembrane region" description="Helical" evidence="6">
    <location>
        <begin position="140"/>
        <end position="161"/>
    </location>
</feature>
<evidence type="ECO:0000256" key="6">
    <source>
        <dbReference type="SAM" id="Phobius"/>
    </source>
</evidence>
<feature type="transmembrane region" description="Helical" evidence="6">
    <location>
        <begin position="181"/>
        <end position="199"/>
    </location>
</feature>
<dbReference type="InterPro" id="IPR043428">
    <property type="entry name" value="LivM-like"/>
</dbReference>
<evidence type="ECO:0000256" key="1">
    <source>
        <dbReference type="ARBA" id="ARBA00004651"/>
    </source>
</evidence>
<keyword evidence="3 6" id="KW-0812">Transmembrane</keyword>
<feature type="transmembrane region" description="Helical" evidence="6">
    <location>
        <begin position="310"/>
        <end position="333"/>
    </location>
</feature>
<protein>
    <submittedName>
        <fullName evidence="7">High-affinity branched-chain amino acid transport system permease protein LivH</fullName>
    </submittedName>
</protein>
<evidence type="ECO:0000256" key="2">
    <source>
        <dbReference type="ARBA" id="ARBA00022475"/>
    </source>
</evidence>
<feature type="transmembrane region" description="Helical" evidence="6">
    <location>
        <begin position="56"/>
        <end position="77"/>
    </location>
</feature>